<keyword evidence="2" id="KW-1185">Reference proteome</keyword>
<dbReference type="Ensembl" id="ENSMMST00000004229.1">
    <property type="protein sequence ID" value="ENSMMSP00000003891.1"/>
    <property type="gene ID" value="ENSMMSG00000002927.1"/>
</dbReference>
<dbReference type="Gene3D" id="3.30.160.60">
    <property type="entry name" value="Classic Zinc Finger"/>
    <property type="match status" value="1"/>
</dbReference>
<name>A0A8C6CYJ3_MOSMO</name>
<evidence type="ECO:0000313" key="1">
    <source>
        <dbReference type="Ensembl" id="ENSMMSP00000003891.1"/>
    </source>
</evidence>
<dbReference type="GeneTree" id="ENSGT00940000155647"/>
<reference evidence="1" key="2">
    <citation type="submission" date="2025-09" db="UniProtKB">
        <authorList>
            <consortium name="Ensembl"/>
        </authorList>
    </citation>
    <scope>IDENTIFICATION</scope>
</reference>
<evidence type="ECO:0008006" key="3">
    <source>
        <dbReference type="Google" id="ProtNLM"/>
    </source>
</evidence>
<proteinExistence type="predicted"/>
<dbReference type="FunFam" id="3.30.160.60:FF:001572">
    <property type="entry name" value="General transcription factor IIIA"/>
    <property type="match status" value="1"/>
</dbReference>
<protein>
    <recommendedName>
        <fullName evidence="3">C2H2-type domain-containing protein</fullName>
    </recommendedName>
</protein>
<dbReference type="Proteomes" id="UP000694544">
    <property type="component" value="Unplaced"/>
</dbReference>
<reference evidence="1" key="1">
    <citation type="submission" date="2025-08" db="UniProtKB">
        <authorList>
            <consortium name="Ensembl"/>
        </authorList>
    </citation>
    <scope>IDENTIFICATION</scope>
</reference>
<accession>A0A8C6CYJ3</accession>
<sequence>MTQHVAEFLVPRNLELPALVTKVVSSLTITDPFVAASESATLPPRHPPAAPRRFICSFPNCSTNYNKAWKLDAHLRKYTVGCGKALVKDYNLSCHALIHTQEKSFVQLATQKQYNTRCSIFLIFPVSECLLLGCPELLSLLLL</sequence>
<dbReference type="AlphaFoldDB" id="A0A8C6CYJ3"/>
<organism evidence="1 2">
    <name type="scientific">Moschus moschiferus</name>
    <name type="common">Siberian musk deer</name>
    <name type="synonym">Moschus sibiricus</name>
    <dbReference type="NCBI Taxonomy" id="68415"/>
    <lineage>
        <taxon>Eukaryota</taxon>
        <taxon>Metazoa</taxon>
        <taxon>Chordata</taxon>
        <taxon>Craniata</taxon>
        <taxon>Vertebrata</taxon>
        <taxon>Euteleostomi</taxon>
        <taxon>Mammalia</taxon>
        <taxon>Eutheria</taxon>
        <taxon>Laurasiatheria</taxon>
        <taxon>Artiodactyla</taxon>
        <taxon>Ruminantia</taxon>
        <taxon>Pecora</taxon>
        <taxon>Moschidae</taxon>
        <taxon>Moschus</taxon>
    </lineage>
</organism>
<evidence type="ECO:0000313" key="2">
    <source>
        <dbReference type="Proteomes" id="UP000694544"/>
    </source>
</evidence>